<dbReference type="SUPFAM" id="SSF55874">
    <property type="entry name" value="ATPase domain of HSP90 chaperone/DNA topoisomerase II/histidine kinase"/>
    <property type="match status" value="1"/>
</dbReference>
<dbReference type="RefSeq" id="WP_191767543.1">
    <property type="nucleotide sequence ID" value="NZ_JACSRA010000002.1"/>
</dbReference>
<keyword evidence="1" id="KW-0067">ATP-binding</keyword>
<name>A0ABR8PPD2_9CLOT</name>
<dbReference type="EMBL" id="JACSRA010000002">
    <property type="protein sequence ID" value="MBD7910040.1"/>
    <property type="molecule type" value="Genomic_DNA"/>
</dbReference>
<comment type="caution">
    <text evidence="1">The sequence shown here is derived from an EMBL/GenBank/DDBJ whole genome shotgun (WGS) entry which is preliminary data.</text>
</comment>
<organism evidence="1 2">
    <name type="scientific">Clostridium cibarium</name>
    <dbReference type="NCBI Taxonomy" id="2762247"/>
    <lineage>
        <taxon>Bacteria</taxon>
        <taxon>Bacillati</taxon>
        <taxon>Bacillota</taxon>
        <taxon>Clostridia</taxon>
        <taxon>Eubacteriales</taxon>
        <taxon>Clostridiaceae</taxon>
        <taxon>Clostridium</taxon>
    </lineage>
</organism>
<proteinExistence type="predicted"/>
<evidence type="ECO:0000313" key="2">
    <source>
        <dbReference type="Proteomes" id="UP000627781"/>
    </source>
</evidence>
<reference evidence="1 2" key="1">
    <citation type="submission" date="2020-08" db="EMBL/GenBank/DDBJ databases">
        <title>A Genomic Blueprint of the Chicken Gut Microbiome.</title>
        <authorList>
            <person name="Gilroy R."/>
            <person name="Ravi A."/>
            <person name="Getino M."/>
            <person name="Pursley I."/>
            <person name="Horton D.L."/>
            <person name="Alikhan N.-F."/>
            <person name="Baker D."/>
            <person name="Gharbi K."/>
            <person name="Hall N."/>
            <person name="Watson M."/>
            <person name="Adriaenssens E.M."/>
            <person name="Foster-Nyarko E."/>
            <person name="Jarju S."/>
            <person name="Secka A."/>
            <person name="Antonio M."/>
            <person name="Oren A."/>
            <person name="Chaudhuri R."/>
            <person name="La Ragione R.M."/>
            <person name="Hildebrand F."/>
            <person name="Pallen M.J."/>
        </authorList>
    </citation>
    <scope>NUCLEOTIDE SEQUENCE [LARGE SCALE GENOMIC DNA]</scope>
    <source>
        <strain evidence="1 2">Sa3CVN1</strain>
    </source>
</reference>
<accession>A0ABR8PPD2</accession>
<protein>
    <submittedName>
        <fullName evidence="1">ATP-binding protein</fullName>
    </submittedName>
</protein>
<dbReference type="InterPro" id="IPR036890">
    <property type="entry name" value="HATPase_C_sf"/>
</dbReference>
<evidence type="ECO:0000313" key="1">
    <source>
        <dbReference type="EMBL" id="MBD7910040.1"/>
    </source>
</evidence>
<dbReference type="Pfam" id="PF13589">
    <property type="entry name" value="HATPase_c_3"/>
    <property type="match status" value="1"/>
</dbReference>
<gene>
    <name evidence="1" type="ORF">H9661_01610</name>
</gene>
<dbReference type="Proteomes" id="UP000627781">
    <property type="component" value="Unassembled WGS sequence"/>
</dbReference>
<keyword evidence="1" id="KW-0547">Nucleotide-binding</keyword>
<keyword evidence="2" id="KW-1185">Reference proteome</keyword>
<dbReference type="Gene3D" id="3.30.565.10">
    <property type="entry name" value="Histidine kinase-like ATPase, C-terminal domain"/>
    <property type="match status" value="1"/>
</dbReference>
<sequence length="552" mass="64062">METFRPAVKDISLFKEIAKNLINPLEVPREAISNSIDAEAKNINIEVNRNVDGVFCISFTDDGCGMDKSELESFFNLGDSRKDKRNIGEKGLGTKIFFKSKKIIVITQKTNSKRLIAEMNDPWYYLINNKIPTYTLQSEEPVIGKDGTKIIVEGYLVDNPEKYYNLETLKDYILWFTAGGSFKNIFATYSELNCYVKNMQVAPRIFINDNIINMREEIAGAHQFFPPQENPEIDVSEKIYVRSVNYCRHFGPYHRSTNINGEYVSFQMYGTVSGVNCRRAICKLRPCERLKSRFGVYLAKDFIPFTKKASLITDPNYHHFHILVNSQNFELTADRNNLSNEDNPKVKWILETVKQIIDTDILPITQATYSKMRKQEESNFVIKEKTSSLKRRINQYNKLKKLDLDNISIKRIPDNEAQVTLLLATLLSDVRFKNYIKGIESIAHYSLQSTTDLICLNKEDDTLLVEIEFLLSNLFKHEHPYMTFDYIVCWKVDMEINDRKTLIDGVELKLCYEKRQWLLKCGTEKIIPIIELSSIVDVLIKEKKEEIKVKIK</sequence>
<dbReference type="GO" id="GO:0005524">
    <property type="term" value="F:ATP binding"/>
    <property type="evidence" value="ECO:0007669"/>
    <property type="project" value="UniProtKB-KW"/>
</dbReference>